<evidence type="ECO:0000313" key="3">
    <source>
        <dbReference type="Proteomes" id="UP000266426"/>
    </source>
</evidence>
<protein>
    <recommendedName>
        <fullName evidence="4">PEP-CTERM sorting domain-containing protein</fullName>
    </recommendedName>
</protein>
<evidence type="ECO:0000313" key="2">
    <source>
        <dbReference type="EMBL" id="RJP60609.1"/>
    </source>
</evidence>
<evidence type="ECO:0000256" key="1">
    <source>
        <dbReference type="SAM" id="SignalP"/>
    </source>
</evidence>
<comment type="caution">
    <text evidence="2">The sequence shown here is derived from an EMBL/GenBank/DDBJ whole genome shotgun (WGS) entry which is preliminary data.</text>
</comment>
<gene>
    <name evidence="2" type="ORF">C4541_03635</name>
</gene>
<accession>A0A3A4R6K4</accession>
<feature type="chain" id="PRO_5017230559" description="PEP-CTERM sorting domain-containing protein" evidence="1">
    <location>
        <begin position="19"/>
        <end position="262"/>
    </location>
</feature>
<name>A0A3A4R6K4_9BACT</name>
<feature type="signal peptide" evidence="1">
    <location>
        <begin position="1"/>
        <end position="18"/>
    </location>
</feature>
<dbReference type="AlphaFoldDB" id="A0A3A4R6K4"/>
<proteinExistence type="predicted"/>
<keyword evidence="1" id="KW-0732">Signal</keyword>
<evidence type="ECO:0008006" key="4">
    <source>
        <dbReference type="Google" id="ProtNLM"/>
    </source>
</evidence>
<reference evidence="2 3" key="1">
    <citation type="journal article" date="2017" name="ISME J.">
        <title>Energy and carbon metabolisms in a deep terrestrial subsurface fluid microbial community.</title>
        <authorList>
            <person name="Momper L."/>
            <person name="Jungbluth S.P."/>
            <person name="Lee M.D."/>
            <person name="Amend J.P."/>
        </authorList>
    </citation>
    <scope>NUCLEOTIDE SEQUENCE [LARGE SCALE GENOMIC DNA]</scope>
    <source>
        <strain evidence="2">SURF_26</strain>
    </source>
</reference>
<sequence length="262" mass="29038">MKRLKALSLLMLCGLFFASNGFCIVVYNNDFDGTNGTTYAAGEIFGAVDTIKDLSDVPIPVDGGIIMESNGTQLVKLQGVAQNLTADFAVSVDIQEYIISEIAFDFFVSYNPATQANLFSPTTMTVDLYLLQNSQLVKQIYLFNFTFSGMTEDSTDVPSNPESFLEPFDMNYSLGNLAHYTADLSSHEDDIMLYDEAFLVFTINYWEEGFELPENEPYETTAFVDNITITGSEFAPIPEPASLVLLLIGFAAQRIVNKRRAS</sequence>
<organism evidence="2 3">
    <name type="scientific">Candidatus Auribacter fodinae</name>
    <dbReference type="NCBI Taxonomy" id="2093366"/>
    <lineage>
        <taxon>Bacteria</taxon>
        <taxon>Pseudomonadati</taxon>
        <taxon>Candidatus Auribacterota</taxon>
        <taxon>Candidatus Auribacteria</taxon>
        <taxon>Candidatus Auribacterales</taxon>
        <taxon>Candidatus Auribacteraceae</taxon>
        <taxon>Candidatus Auribacter</taxon>
    </lineage>
</organism>
<dbReference type="Proteomes" id="UP000266426">
    <property type="component" value="Unassembled WGS sequence"/>
</dbReference>
<dbReference type="EMBL" id="QZJZ01000025">
    <property type="protein sequence ID" value="RJP60609.1"/>
    <property type="molecule type" value="Genomic_DNA"/>
</dbReference>